<feature type="non-terminal residue" evidence="2">
    <location>
        <position position="87"/>
    </location>
</feature>
<evidence type="ECO:0000313" key="3">
    <source>
        <dbReference type="Proteomes" id="UP000284046"/>
    </source>
</evidence>
<dbReference type="AlphaFoldDB" id="A0A412PN88"/>
<comment type="caution">
    <text evidence="2">The sequence shown here is derived from an EMBL/GenBank/DDBJ whole genome shotgun (WGS) entry which is preliminary data.</text>
</comment>
<proteinExistence type="predicted"/>
<feature type="compositionally biased region" description="Polar residues" evidence="1">
    <location>
        <begin position="68"/>
        <end position="87"/>
    </location>
</feature>
<name>A0A412PN88_STRAP</name>
<dbReference type="Proteomes" id="UP000284046">
    <property type="component" value="Unassembled WGS sequence"/>
</dbReference>
<evidence type="ECO:0000313" key="2">
    <source>
        <dbReference type="EMBL" id="RGT61158.1"/>
    </source>
</evidence>
<evidence type="ECO:0000256" key="1">
    <source>
        <dbReference type="SAM" id="MobiDB-lite"/>
    </source>
</evidence>
<protein>
    <submittedName>
        <fullName evidence="2">Peptidase</fullName>
    </submittedName>
</protein>
<gene>
    <name evidence="2" type="ORF">DWX18_04935</name>
</gene>
<organism evidence="2 3">
    <name type="scientific">Streptococcus anginosus</name>
    <dbReference type="NCBI Taxonomy" id="1328"/>
    <lineage>
        <taxon>Bacteria</taxon>
        <taxon>Bacillati</taxon>
        <taxon>Bacillota</taxon>
        <taxon>Bacilli</taxon>
        <taxon>Lactobacillales</taxon>
        <taxon>Streptococcaceae</taxon>
        <taxon>Streptococcus</taxon>
        <taxon>Streptococcus anginosus group</taxon>
    </lineage>
</organism>
<reference evidence="2 3" key="1">
    <citation type="submission" date="2018-08" db="EMBL/GenBank/DDBJ databases">
        <title>A genome reference for cultivated species of the human gut microbiota.</title>
        <authorList>
            <person name="Zou Y."/>
            <person name="Xue W."/>
            <person name="Luo G."/>
        </authorList>
    </citation>
    <scope>NUCLEOTIDE SEQUENCE [LARGE SCALE GENOMIC DNA]</scope>
    <source>
        <strain evidence="2 3">AF18-38</strain>
    </source>
</reference>
<accession>A0A412PN88</accession>
<feature type="region of interest" description="Disordered" evidence="1">
    <location>
        <begin position="60"/>
        <end position="87"/>
    </location>
</feature>
<sequence length="87" mass="9106">MDKVKTFMATVATVAVVGAGQVVQAEDVQPKEVKGTEAAQTKPVVTKEEVTQSQATVDTATAAVEAQSKSTNQAQKDVRTAENTVKT</sequence>
<dbReference type="EMBL" id="QRWZ01000005">
    <property type="protein sequence ID" value="RGT61158.1"/>
    <property type="molecule type" value="Genomic_DNA"/>
</dbReference>